<feature type="domain" description="C2HC/C3H-type" evidence="9">
    <location>
        <begin position="341"/>
        <end position="370"/>
    </location>
</feature>
<dbReference type="PANTHER" id="PTHR14649:SF1">
    <property type="entry name" value="ZINC FINGER C2HC DOMAIN-CONTAINING PROTEIN 1C"/>
    <property type="match status" value="1"/>
</dbReference>
<gene>
    <name evidence="10" type="primary">ZC2HC1C</name>
</gene>
<dbReference type="AlphaFoldDB" id="A0A672TKT5"/>
<dbReference type="InterPro" id="IPR026104">
    <property type="entry name" value="ZNF_C2HC_dom_1C"/>
</dbReference>
<evidence type="ECO:0000256" key="3">
    <source>
        <dbReference type="ARBA" id="ARBA00022771"/>
    </source>
</evidence>
<evidence type="ECO:0000256" key="7">
    <source>
        <dbReference type="SAM" id="Coils"/>
    </source>
</evidence>
<evidence type="ECO:0000313" key="11">
    <source>
        <dbReference type="Proteomes" id="UP000472266"/>
    </source>
</evidence>
<name>A0A672TKT5_STRHB</name>
<accession>A0A672TKT5</accession>
<reference evidence="10" key="2">
    <citation type="submission" date="2025-08" db="UniProtKB">
        <authorList>
            <consortium name="Ensembl"/>
        </authorList>
    </citation>
    <scope>IDENTIFICATION</scope>
</reference>
<dbReference type="Proteomes" id="UP000472266">
    <property type="component" value="Chromosome 5"/>
</dbReference>
<keyword evidence="2" id="KW-0479">Metal-binding</keyword>
<dbReference type="GO" id="GO:0008270">
    <property type="term" value="F:zinc ion binding"/>
    <property type="evidence" value="ECO:0007669"/>
    <property type="project" value="UniProtKB-KW"/>
</dbReference>
<organism evidence="10 11">
    <name type="scientific">Strigops habroptila</name>
    <name type="common">Kakapo</name>
    <dbReference type="NCBI Taxonomy" id="2489341"/>
    <lineage>
        <taxon>Eukaryota</taxon>
        <taxon>Metazoa</taxon>
        <taxon>Chordata</taxon>
        <taxon>Craniata</taxon>
        <taxon>Vertebrata</taxon>
        <taxon>Euteleostomi</taxon>
        <taxon>Archelosauria</taxon>
        <taxon>Archosauria</taxon>
        <taxon>Dinosauria</taxon>
        <taxon>Saurischia</taxon>
        <taxon>Theropoda</taxon>
        <taxon>Coelurosauria</taxon>
        <taxon>Aves</taxon>
        <taxon>Neognathae</taxon>
        <taxon>Neoaves</taxon>
        <taxon>Telluraves</taxon>
        <taxon>Australaves</taxon>
        <taxon>Psittaciformes</taxon>
        <taxon>Psittacidae</taxon>
        <taxon>Strigops</taxon>
    </lineage>
</organism>
<evidence type="ECO:0000256" key="8">
    <source>
        <dbReference type="SAM" id="MobiDB-lite"/>
    </source>
</evidence>
<evidence type="ECO:0000256" key="5">
    <source>
        <dbReference type="ARBA" id="ARBA00023054"/>
    </source>
</evidence>
<dbReference type="OMA" id="WGRSQEN"/>
<reference evidence="10" key="3">
    <citation type="submission" date="2025-09" db="UniProtKB">
        <authorList>
            <consortium name="Ensembl"/>
        </authorList>
    </citation>
    <scope>IDENTIFICATION</scope>
</reference>
<dbReference type="RefSeq" id="XP_030337073.1">
    <property type="nucleotide sequence ID" value="XM_030481213.1"/>
</dbReference>
<keyword evidence="3 6" id="KW-0863">Zinc-finger</keyword>
<dbReference type="InterPro" id="IPR049899">
    <property type="entry name" value="Znf_C2HC_C3H"/>
</dbReference>
<dbReference type="Ensembl" id="ENSSHBT00005002390.1">
    <property type="protein sequence ID" value="ENSSHBP00005001940.1"/>
    <property type="gene ID" value="ENSSHBG00005001804.1"/>
</dbReference>
<dbReference type="PROSITE" id="PS52027">
    <property type="entry name" value="ZF_C2HC_C3H"/>
    <property type="match status" value="2"/>
</dbReference>
<evidence type="ECO:0000256" key="6">
    <source>
        <dbReference type="PROSITE-ProRule" id="PRU01371"/>
    </source>
</evidence>
<feature type="domain" description="C2HC/C3H-type" evidence="9">
    <location>
        <begin position="449"/>
        <end position="478"/>
    </location>
</feature>
<dbReference type="Gene3D" id="3.30.160.60">
    <property type="entry name" value="Classic Zinc Finger"/>
    <property type="match status" value="1"/>
</dbReference>
<sequence length="488" mass="54378">MAWFPPADSVMAATKLVPISLLEHQKNNFQHKLIPGKEEGLKDLYACKSQRYSYSLAAENSQYSSGHGGSCLGGMQNTSQTKTPPSKSLVRWKEGVDRAYPLKPIVHQQRMSVPVVNTAQLGSAPYVEEAPNSSPSSVSKGRYQPAAVLSPWPVEPKQAASPCRGNLAYIQKLEADGRKLEKKIQKQEALLREKLKRTKEKLRRIQREKELAGAGERRYPEVERTHKQMTTRLPEEKIFRAAVRTDDGVLHGAQSADAAIPKPDTTLCPQELAMRKHKKERLVVSNSKIQRHVPMEHLASCSKPAPKCISSPSAMSDQVSVDHPSTKVLCMQADSALEQGKLGQCSVCGRNFLCTRLEKHISICSKIQGSRRKVFDSSKARAKGTELEEYQQLKGSEGPESKPPRKNNRKQKHAVLIQTMREASEVQQVLSKGGKVSEVPLLPPIKNPDYVACPYCKRQFAPQVAERHVPKCKTIKNRPPPPPQRRCC</sequence>
<dbReference type="FunCoup" id="A0A672TKT5">
    <property type="interactions" value="46"/>
</dbReference>
<feature type="compositionally biased region" description="Basic and acidic residues" evidence="8">
    <location>
        <begin position="375"/>
        <end position="386"/>
    </location>
</feature>
<evidence type="ECO:0000256" key="4">
    <source>
        <dbReference type="ARBA" id="ARBA00022833"/>
    </source>
</evidence>
<dbReference type="KEGG" id="shab:115606006"/>
<dbReference type="OrthoDB" id="10255185at2759"/>
<proteinExistence type="inferred from homology"/>
<keyword evidence="11" id="KW-1185">Reference proteome</keyword>
<evidence type="ECO:0000313" key="10">
    <source>
        <dbReference type="Ensembl" id="ENSSHBP00005001940.1"/>
    </source>
</evidence>
<evidence type="ECO:0000256" key="2">
    <source>
        <dbReference type="ARBA" id="ARBA00022723"/>
    </source>
</evidence>
<reference evidence="10 11" key="1">
    <citation type="submission" date="2019-11" db="EMBL/GenBank/DDBJ databases">
        <title>Strigops habroptila (kakapo) genome, bStrHab1, primary haplotype, v2.</title>
        <authorList>
            <person name="Jarvis E.D."/>
            <person name="Howard J."/>
            <person name="Rhie A."/>
            <person name="Phillippy A."/>
            <person name="Korlach J."/>
            <person name="Digby A."/>
            <person name="Iorns D."/>
            <person name="Eason D."/>
            <person name="Robertson B."/>
            <person name="Raemaekers T."/>
            <person name="Howe K."/>
            <person name="Lewin H."/>
            <person name="Damas J."/>
            <person name="Hastie A."/>
            <person name="Tracey A."/>
            <person name="Chow W."/>
            <person name="Fedrigo O."/>
        </authorList>
    </citation>
    <scope>NUCLEOTIDE SEQUENCE [LARGE SCALE GENOMIC DNA]</scope>
</reference>
<dbReference type="CTD" id="79696"/>
<dbReference type="RefSeq" id="XP_030337074.1">
    <property type="nucleotide sequence ID" value="XM_030481214.1"/>
</dbReference>
<comment type="similarity">
    <text evidence="1">Belongs to the ZC2HC1 family.</text>
</comment>
<protein>
    <submittedName>
        <fullName evidence="10">Zinc finger C2HC-type containing 1C</fullName>
    </submittedName>
</protein>
<feature type="region of interest" description="Disordered" evidence="8">
    <location>
        <begin position="375"/>
        <end position="412"/>
    </location>
</feature>
<dbReference type="InParanoid" id="A0A672TKT5"/>
<evidence type="ECO:0000256" key="1">
    <source>
        <dbReference type="ARBA" id="ARBA00010843"/>
    </source>
</evidence>
<feature type="coiled-coil region" evidence="7">
    <location>
        <begin position="170"/>
        <end position="212"/>
    </location>
</feature>
<dbReference type="GeneID" id="115606006"/>
<dbReference type="PANTHER" id="PTHR14649">
    <property type="entry name" value="ZINC FINGER C2HC DOMAIN-CONTAINING PROTEIN 1C"/>
    <property type="match status" value="1"/>
</dbReference>
<dbReference type="GeneTree" id="ENSGT00940000160947"/>
<dbReference type="Pfam" id="PF13913">
    <property type="entry name" value="zf-C2HC_2"/>
    <property type="match status" value="2"/>
</dbReference>
<keyword evidence="4" id="KW-0862">Zinc</keyword>
<evidence type="ECO:0000259" key="9">
    <source>
        <dbReference type="PROSITE" id="PS52027"/>
    </source>
</evidence>
<keyword evidence="5 7" id="KW-0175">Coiled coil</keyword>